<organism evidence="13 14">
    <name type="scientific">Clostridium cadaveris</name>
    <dbReference type="NCBI Taxonomy" id="1529"/>
    <lineage>
        <taxon>Bacteria</taxon>
        <taxon>Bacillati</taxon>
        <taxon>Bacillota</taxon>
        <taxon>Clostridia</taxon>
        <taxon>Eubacteriales</taxon>
        <taxon>Clostridiaceae</taxon>
        <taxon>Clostridium</taxon>
    </lineage>
</organism>
<dbReference type="GO" id="GO:0046933">
    <property type="term" value="F:proton-transporting ATP synthase activity, rotational mechanism"/>
    <property type="evidence" value="ECO:0007669"/>
    <property type="project" value="UniProtKB-UniRule"/>
</dbReference>
<accession>A0A1I2LGD9</accession>
<evidence type="ECO:0000313" key="13">
    <source>
        <dbReference type="EMBL" id="SFF78355.1"/>
    </source>
</evidence>
<keyword evidence="14" id="KW-1185">Reference proteome</keyword>
<protein>
    <recommendedName>
        <fullName evidence="9">ATP synthase epsilon chain</fullName>
    </recommendedName>
    <alternativeName>
        <fullName evidence="9">ATP synthase F1 sector epsilon subunit</fullName>
    </alternativeName>
    <alternativeName>
        <fullName evidence="9">F-ATPase epsilon subunit</fullName>
    </alternativeName>
</protein>
<dbReference type="PANTHER" id="PTHR13822:SF10">
    <property type="entry name" value="ATP SYNTHASE EPSILON CHAIN, CHLOROPLASTIC"/>
    <property type="match status" value="1"/>
</dbReference>
<dbReference type="eggNOG" id="COG0355">
    <property type="taxonomic scope" value="Bacteria"/>
</dbReference>
<dbReference type="Pfam" id="PF02823">
    <property type="entry name" value="ATP-synt_DE_N"/>
    <property type="match status" value="1"/>
</dbReference>
<evidence type="ECO:0000256" key="1">
    <source>
        <dbReference type="ARBA" id="ARBA00004202"/>
    </source>
</evidence>
<comment type="subunit">
    <text evidence="9 10">F-type ATPases have 2 components, CF(1) - the catalytic core - and CF(0) - the membrane proton channel. CF(1) has five subunits: alpha(3), beta(3), gamma(1), delta(1), epsilon(1). CF(0) has three main subunits: a, b and c.</text>
</comment>
<dbReference type="GO" id="GO:0045259">
    <property type="term" value="C:proton-transporting ATP synthase complex"/>
    <property type="evidence" value="ECO:0007669"/>
    <property type="project" value="UniProtKB-KW"/>
</dbReference>
<dbReference type="Pfam" id="PF00401">
    <property type="entry name" value="ATP-synt_DE"/>
    <property type="match status" value="1"/>
</dbReference>
<evidence type="ECO:0000256" key="10">
    <source>
        <dbReference type="RuleBase" id="RU003656"/>
    </source>
</evidence>
<dbReference type="RefSeq" id="WP_027638711.1">
    <property type="nucleotide sequence ID" value="NZ_BAAACD010000033.1"/>
</dbReference>
<evidence type="ECO:0000256" key="4">
    <source>
        <dbReference type="ARBA" id="ARBA00022475"/>
    </source>
</evidence>
<dbReference type="InterPro" id="IPR036771">
    <property type="entry name" value="ATPsynth_dsu/esu_N"/>
</dbReference>
<dbReference type="InterPro" id="IPR020547">
    <property type="entry name" value="ATP_synth_F1_esu_C"/>
</dbReference>
<dbReference type="SUPFAM" id="SSF51344">
    <property type="entry name" value="Epsilon subunit of F1F0-ATP synthase N-terminal domain"/>
    <property type="match status" value="1"/>
</dbReference>
<dbReference type="Gene3D" id="2.60.15.10">
    <property type="entry name" value="F0F1 ATP synthase delta/epsilon subunit, N-terminal"/>
    <property type="match status" value="1"/>
</dbReference>
<name>A0A1I2LGD9_9CLOT</name>
<proteinExistence type="inferred from homology"/>
<dbReference type="GO" id="GO:0005524">
    <property type="term" value="F:ATP binding"/>
    <property type="evidence" value="ECO:0007669"/>
    <property type="project" value="UniProtKB-UniRule"/>
</dbReference>
<feature type="domain" description="ATP synthase epsilon subunit C-terminal" evidence="11">
    <location>
        <begin position="88"/>
        <end position="131"/>
    </location>
</feature>
<feature type="domain" description="ATP synthase F1 complex delta/epsilon subunit N-terminal" evidence="12">
    <location>
        <begin position="5"/>
        <end position="83"/>
    </location>
</feature>
<dbReference type="InterPro" id="IPR036794">
    <property type="entry name" value="ATP_F1_dsu/esu_C_sf"/>
</dbReference>
<dbReference type="STRING" id="1529.SAMN04487885_11065"/>
<evidence type="ECO:0000256" key="9">
    <source>
        <dbReference type="HAMAP-Rule" id="MF_00530"/>
    </source>
</evidence>
<keyword evidence="6 9" id="KW-0472">Membrane</keyword>
<dbReference type="EMBL" id="FOOE01000010">
    <property type="protein sequence ID" value="SFF78355.1"/>
    <property type="molecule type" value="Genomic_DNA"/>
</dbReference>
<gene>
    <name evidence="9" type="primary">atpC</name>
    <name evidence="13" type="ORF">SAMN04487885_11065</name>
</gene>
<comment type="similarity">
    <text evidence="2 9 10">Belongs to the ATPase epsilon chain family.</text>
</comment>
<evidence type="ECO:0000313" key="14">
    <source>
        <dbReference type="Proteomes" id="UP000182135"/>
    </source>
</evidence>
<comment type="subcellular location">
    <subcellularLocation>
        <location evidence="1 9">Cell membrane</location>
        <topology evidence="1 9">Peripheral membrane protein</topology>
    </subcellularLocation>
</comment>
<dbReference type="OrthoDB" id="9804110at2"/>
<dbReference type="SUPFAM" id="SSF46604">
    <property type="entry name" value="Epsilon subunit of F1F0-ATP synthase C-terminal domain"/>
    <property type="match status" value="1"/>
</dbReference>
<dbReference type="NCBIfam" id="TIGR01216">
    <property type="entry name" value="ATP_synt_epsi"/>
    <property type="match status" value="1"/>
</dbReference>
<keyword evidence="9" id="KW-0375">Hydrogen ion transport</keyword>
<evidence type="ECO:0000256" key="2">
    <source>
        <dbReference type="ARBA" id="ARBA00005712"/>
    </source>
</evidence>
<evidence type="ECO:0000256" key="5">
    <source>
        <dbReference type="ARBA" id="ARBA00023065"/>
    </source>
</evidence>
<comment type="function">
    <text evidence="9">Produces ATP from ADP in the presence of a proton gradient across the membrane.</text>
</comment>
<evidence type="ECO:0000256" key="8">
    <source>
        <dbReference type="ARBA" id="ARBA00023310"/>
    </source>
</evidence>
<evidence type="ECO:0000256" key="3">
    <source>
        <dbReference type="ARBA" id="ARBA00022448"/>
    </source>
</evidence>
<dbReference type="InterPro" id="IPR001469">
    <property type="entry name" value="ATP_synth_F1_dsu/esu"/>
</dbReference>
<dbReference type="Gene3D" id="1.20.5.440">
    <property type="entry name" value="ATP synthase delta/epsilon subunit, C-terminal domain"/>
    <property type="match status" value="1"/>
</dbReference>
<dbReference type="HAMAP" id="MF_00530">
    <property type="entry name" value="ATP_synth_epsil_bac"/>
    <property type="match status" value="1"/>
</dbReference>
<reference evidence="13 14" key="1">
    <citation type="submission" date="2016-10" db="EMBL/GenBank/DDBJ databases">
        <authorList>
            <person name="de Groot N.N."/>
        </authorList>
    </citation>
    <scope>NUCLEOTIDE SEQUENCE [LARGE SCALE GENOMIC DNA]</scope>
    <source>
        <strain evidence="13 14">NLAE-zl-G419</strain>
    </source>
</reference>
<dbReference type="Proteomes" id="UP000182135">
    <property type="component" value="Unassembled WGS sequence"/>
</dbReference>
<evidence type="ECO:0000259" key="12">
    <source>
        <dbReference type="Pfam" id="PF02823"/>
    </source>
</evidence>
<keyword evidence="7 9" id="KW-0139">CF(1)</keyword>
<dbReference type="AlphaFoldDB" id="A0A1I2LGD9"/>
<dbReference type="CDD" id="cd12152">
    <property type="entry name" value="F1-ATPase_delta"/>
    <property type="match status" value="1"/>
</dbReference>
<evidence type="ECO:0000259" key="11">
    <source>
        <dbReference type="Pfam" id="PF00401"/>
    </source>
</evidence>
<keyword evidence="5 9" id="KW-0406">Ion transport</keyword>
<keyword evidence="8 9" id="KW-0066">ATP synthesis</keyword>
<evidence type="ECO:0000256" key="6">
    <source>
        <dbReference type="ARBA" id="ARBA00023136"/>
    </source>
</evidence>
<keyword evidence="4 9" id="KW-1003">Cell membrane</keyword>
<dbReference type="InterPro" id="IPR020546">
    <property type="entry name" value="ATP_synth_F1_dsu/esu_N"/>
</dbReference>
<dbReference type="GO" id="GO:0005886">
    <property type="term" value="C:plasma membrane"/>
    <property type="evidence" value="ECO:0007669"/>
    <property type="project" value="UniProtKB-SubCell"/>
</dbReference>
<evidence type="ECO:0000256" key="7">
    <source>
        <dbReference type="ARBA" id="ARBA00023196"/>
    </source>
</evidence>
<sequence length="134" mass="15377">MQGTFKLTILTPLKTLYRGTVVKLNLKNEKGSFQVLHNHIPMISEIETNITEFQTEDGDIKRLFTSLGMVRIEKNKVTLLCESGEWSENIDFERAESAKKRAEERLNRKNESGIDIKRAEAALLRAVTRLDLRS</sequence>
<dbReference type="PANTHER" id="PTHR13822">
    <property type="entry name" value="ATP SYNTHASE DELTA/EPSILON CHAIN"/>
    <property type="match status" value="1"/>
</dbReference>
<keyword evidence="3 9" id="KW-0813">Transport</keyword>
<dbReference type="GeneID" id="90545751"/>